<dbReference type="EMBL" id="NJCX01000001">
    <property type="protein sequence ID" value="PHM75075.1"/>
    <property type="molecule type" value="Genomic_DNA"/>
</dbReference>
<evidence type="ECO:0000313" key="1">
    <source>
        <dbReference type="EMBL" id="PHM75075.1"/>
    </source>
</evidence>
<dbReference type="Proteomes" id="UP000221101">
    <property type="component" value="Unassembled WGS sequence"/>
</dbReference>
<sequence length="54" mass="6436">MYQYRNSDLSITNEITFKGYIPIQLQVAVCKTMRVLISPRYAGRYKTHLERRLV</sequence>
<dbReference type="AlphaFoldDB" id="A0A2D0LHF1"/>
<proteinExistence type="predicted"/>
<evidence type="ECO:0000313" key="2">
    <source>
        <dbReference type="Proteomes" id="UP000221101"/>
    </source>
</evidence>
<organism evidence="1 2">
    <name type="scientific">Xenorhabdus kozodoii</name>
    <dbReference type="NCBI Taxonomy" id="351676"/>
    <lineage>
        <taxon>Bacteria</taxon>
        <taxon>Pseudomonadati</taxon>
        <taxon>Pseudomonadota</taxon>
        <taxon>Gammaproteobacteria</taxon>
        <taxon>Enterobacterales</taxon>
        <taxon>Morganellaceae</taxon>
        <taxon>Xenorhabdus</taxon>
    </lineage>
</organism>
<name>A0A2D0LHF1_9GAMM</name>
<reference evidence="1 2" key="1">
    <citation type="journal article" date="2017" name="Nat. Microbiol.">
        <title>Natural product diversity associated with the nematode symbionts Photorhabdus and Xenorhabdus.</title>
        <authorList>
            <person name="Tobias N.J."/>
            <person name="Wolff H."/>
            <person name="Djahanschiri B."/>
            <person name="Grundmann F."/>
            <person name="Kronenwerth M."/>
            <person name="Shi Y.M."/>
            <person name="Simonyi S."/>
            <person name="Grun P."/>
            <person name="Shapiro-Ilan D."/>
            <person name="Pidot S.J."/>
            <person name="Stinear T.P."/>
            <person name="Ebersberger I."/>
            <person name="Bode H.B."/>
        </authorList>
    </citation>
    <scope>NUCLEOTIDE SEQUENCE [LARGE SCALE GENOMIC DNA]</scope>
    <source>
        <strain evidence="1 2">DSM 17907</strain>
    </source>
</reference>
<comment type="caution">
    <text evidence="1">The sequence shown here is derived from an EMBL/GenBank/DDBJ whole genome shotgun (WGS) entry which is preliminary data.</text>
</comment>
<accession>A0A2D0LHF1</accession>
<protein>
    <submittedName>
        <fullName evidence="1">Uncharacterized protein</fullName>
    </submittedName>
</protein>
<gene>
    <name evidence="1" type="ORF">Xkoz_00084</name>
</gene>
<keyword evidence="2" id="KW-1185">Reference proteome</keyword>